<accession>F9XXI9</accession>
<keyword evidence="2" id="KW-1185">Reference proteome</keyword>
<dbReference type="RefSeq" id="WP_011368693.1">
    <property type="nucleotide sequence ID" value="NC_007519.1"/>
</dbReference>
<gene>
    <name evidence="1" type="ordered locus">Dde_4045</name>
</gene>
<evidence type="ECO:0000313" key="2">
    <source>
        <dbReference type="Proteomes" id="UP000002710"/>
    </source>
</evidence>
<dbReference type="eggNOG" id="ENOG502ZGA6">
    <property type="taxonomic scope" value="Bacteria"/>
</dbReference>
<dbReference type="EMBL" id="CP000112">
    <property type="protein sequence ID" value="AEL79452.1"/>
    <property type="molecule type" value="Genomic_DNA"/>
</dbReference>
<dbReference type="Proteomes" id="UP000002710">
    <property type="component" value="Chromosome"/>
</dbReference>
<reference evidence="1 2" key="1">
    <citation type="journal article" date="2011" name="J. Bacteriol.">
        <title>Complete genome sequence and updated annotation of Desulfovibrio alaskensis G20.</title>
        <authorList>
            <person name="Hauser L.J."/>
            <person name="Land M.L."/>
            <person name="Brown S.D."/>
            <person name="Larimer F."/>
            <person name="Keller K.L."/>
            <person name="Rapp-Giles B.J."/>
            <person name="Price M.N."/>
            <person name="Lin M."/>
            <person name="Bruce D.C."/>
            <person name="Detter J.C."/>
            <person name="Tapia R."/>
            <person name="Han C.S."/>
            <person name="Goodwin L.A."/>
            <person name="Cheng J.F."/>
            <person name="Pitluck S."/>
            <person name="Copeland A."/>
            <person name="Lucas S."/>
            <person name="Nolan M."/>
            <person name="Lapidus A.L."/>
            <person name="Palumbo A.V."/>
            <person name="Wall J.D."/>
        </authorList>
    </citation>
    <scope>NUCLEOTIDE SEQUENCE [LARGE SCALE GENOMIC DNA]</scope>
    <source>
        <strain evidence="2">ATCC BAA 1058 / DSM 17464 / G20</strain>
    </source>
</reference>
<evidence type="ECO:0000313" key="1">
    <source>
        <dbReference type="EMBL" id="AEL79452.1"/>
    </source>
</evidence>
<protein>
    <submittedName>
        <fullName evidence="1">Uncharacterized protein</fullName>
    </submittedName>
</protein>
<dbReference type="HOGENOM" id="CLU_2011545_0_0_7"/>
<proteinExistence type="predicted"/>
<dbReference type="AlphaFoldDB" id="F9XXI9"/>
<organism evidence="1 2">
    <name type="scientific">Oleidesulfovibrio alaskensis (strain ATCC BAA-1058 / DSM 17464 / G20)</name>
    <name type="common">Desulfovibrio alaskensis</name>
    <dbReference type="NCBI Taxonomy" id="207559"/>
    <lineage>
        <taxon>Bacteria</taxon>
        <taxon>Pseudomonadati</taxon>
        <taxon>Thermodesulfobacteriota</taxon>
        <taxon>Desulfovibrionia</taxon>
        <taxon>Desulfovibrionales</taxon>
        <taxon>Desulfovibrionaceae</taxon>
        <taxon>Oleidesulfovibrio</taxon>
    </lineage>
</organism>
<name>F9XXI9_OLEA2</name>
<sequence length="123" mass="14371">MSSMFDLQQMYNFARRNCTGSQERNPAQYQDQKRYLQQPPTRYNCQHEEYEIASPEFYRAIEAELPPVFTRQTASQVMGGLISAKTFSNLDALGQGPPVKAKIGPKVAYERESFMRWLRQRLR</sequence>
<dbReference type="KEGG" id="dde:Dde_4045"/>